<proteinExistence type="predicted"/>
<accession>A0A645GP11</accession>
<sequence>MLIKPAKHYRCQARVTHALAELADLSATVADMAGFSLSYTQFGKSLLHLISKEEVHKDAVFCEGGRIHGEKQCMELGHGPESPYYPRLSTQYEEGPQHTKAVMIRQGNFKYTKRLYESDEFYDLSKDQMELNNQINNPVYQGEIKSMRDRLLDFYQETTDFVPNRRDKR</sequence>
<dbReference type="AlphaFoldDB" id="A0A645GP11"/>
<gene>
    <name evidence="1" type="ORF">SDC9_176094</name>
</gene>
<dbReference type="EMBL" id="VSSQ01079016">
    <property type="protein sequence ID" value="MPN28651.1"/>
    <property type="molecule type" value="Genomic_DNA"/>
</dbReference>
<dbReference type="SUPFAM" id="SSF53649">
    <property type="entry name" value="Alkaline phosphatase-like"/>
    <property type="match status" value="1"/>
</dbReference>
<reference evidence="1" key="1">
    <citation type="submission" date="2019-08" db="EMBL/GenBank/DDBJ databases">
        <authorList>
            <person name="Kucharzyk K."/>
            <person name="Murdoch R.W."/>
            <person name="Higgins S."/>
            <person name="Loffler F."/>
        </authorList>
    </citation>
    <scope>NUCLEOTIDE SEQUENCE</scope>
</reference>
<organism evidence="1">
    <name type="scientific">bioreactor metagenome</name>
    <dbReference type="NCBI Taxonomy" id="1076179"/>
    <lineage>
        <taxon>unclassified sequences</taxon>
        <taxon>metagenomes</taxon>
        <taxon>ecological metagenomes</taxon>
    </lineage>
</organism>
<protein>
    <recommendedName>
        <fullName evidence="2">N-sulphoglucosamine sulphohydrolase C-terminal domain-containing protein</fullName>
    </recommendedName>
</protein>
<dbReference type="InterPro" id="IPR017850">
    <property type="entry name" value="Alkaline_phosphatase_core_sf"/>
</dbReference>
<evidence type="ECO:0000313" key="1">
    <source>
        <dbReference type="EMBL" id="MPN28651.1"/>
    </source>
</evidence>
<evidence type="ECO:0008006" key="2">
    <source>
        <dbReference type="Google" id="ProtNLM"/>
    </source>
</evidence>
<dbReference type="Gene3D" id="3.40.720.10">
    <property type="entry name" value="Alkaline Phosphatase, subunit A"/>
    <property type="match status" value="1"/>
</dbReference>
<name>A0A645GP11_9ZZZZ</name>
<comment type="caution">
    <text evidence="1">The sequence shown here is derived from an EMBL/GenBank/DDBJ whole genome shotgun (WGS) entry which is preliminary data.</text>
</comment>